<reference evidence="1 2" key="1">
    <citation type="submission" date="2020-05" db="EMBL/GenBank/DDBJ databases">
        <title>Genome Sequencing of Type Strains.</title>
        <authorList>
            <person name="Lemaire J.F."/>
            <person name="Inderbitzin P."/>
            <person name="Gregorio O.A."/>
            <person name="Collins S.B."/>
            <person name="Wespe N."/>
            <person name="Knight-Connoni V."/>
        </authorList>
    </citation>
    <scope>NUCLEOTIDE SEQUENCE [LARGE SCALE GENOMIC DNA]</scope>
    <source>
        <strain evidence="1 2">DSM 100049</strain>
    </source>
</reference>
<dbReference type="RefSeq" id="WP_017977230.1">
    <property type="nucleotide sequence ID" value="NZ_CBCRYR010000011.1"/>
</dbReference>
<accession>A0A7Y6B177</accession>
<organism evidence="1 2">
    <name type="scientific">Sphingomonas zeae</name>
    <dbReference type="NCBI Taxonomy" id="1646122"/>
    <lineage>
        <taxon>Bacteria</taxon>
        <taxon>Pseudomonadati</taxon>
        <taxon>Pseudomonadota</taxon>
        <taxon>Alphaproteobacteria</taxon>
        <taxon>Sphingomonadales</taxon>
        <taxon>Sphingomonadaceae</taxon>
        <taxon>Sphingomonas</taxon>
    </lineage>
</organism>
<name>A0A7Y6B177_9SPHN</name>
<protein>
    <submittedName>
        <fullName evidence="1">Uncharacterized protein</fullName>
    </submittedName>
</protein>
<proteinExistence type="predicted"/>
<dbReference type="AlphaFoldDB" id="A0A7Y6B177"/>
<evidence type="ECO:0000313" key="1">
    <source>
        <dbReference type="EMBL" id="NUU45393.1"/>
    </source>
</evidence>
<comment type="caution">
    <text evidence="1">The sequence shown here is derived from an EMBL/GenBank/DDBJ whole genome shotgun (WGS) entry which is preliminary data.</text>
</comment>
<dbReference type="EMBL" id="JABMCH010000026">
    <property type="protein sequence ID" value="NUU45393.1"/>
    <property type="molecule type" value="Genomic_DNA"/>
</dbReference>
<gene>
    <name evidence="1" type="ORF">HP438_00125</name>
</gene>
<evidence type="ECO:0000313" key="2">
    <source>
        <dbReference type="Proteomes" id="UP000536441"/>
    </source>
</evidence>
<keyword evidence="2" id="KW-1185">Reference proteome</keyword>
<dbReference type="Proteomes" id="UP000536441">
    <property type="component" value="Unassembled WGS sequence"/>
</dbReference>
<sequence length="89" mass="10269">MQERDPNIVNSGLSRTVTVQGARVEVMIYRLEHDPQWALEVVNENGTSTVWDNLFDTDEEASEAFELTLREEGIDAFLDRSNVIEFPRR</sequence>